<evidence type="ECO:0000313" key="4">
    <source>
        <dbReference type="Proteomes" id="UP000612362"/>
    </source>
</evidence>
<name>A0A8J3I163_9CHLR</name>
<dbReference type="AlphaFoldDB" id="A0A8J3I163"/>
<feature type="compositionally biased region" description="Basic and acidic residues" evidence="1">
    <location>
        <begin position="350"/>
        <end position="377"/>
    </location>
</feature>
<feature type="compositionally biased region" description="Low complexity" evidence="1">
    <location>
        <begin position="187"/>
        <end position="199"/>
    </location>
</feature>
<accession>A0A8J3I163</accession>
<feature type="compositionally biased region" description="Basic and acidic residues" evidence="1">
    <location>
        <begin position="238"/>
        <end position="248"/>
    </location>
</feature>
<keyword evidence="2" id="KW-0812">Transmembrane</keyword>
<feature type="compositionally biased region" description="Basic and acidic residues" evidence="1">
    <location>
        <begin position="151"/>
        <end position="167"/>
    </location>
</feature>
<reference evidence="3" key="1">
    <citation type="submission" date="2020-10" db="EMBL/GenBank/DDBJ databases">
        <title>Taxonomic study of unclassified bacteria belonging to the class Ktedonobacteria.</title>
        <authorList>
            <person name="Yabe S."/>
            <person name="Wang C.M."/>
            <person name="Zheng Y."/>
            <person name="Sakai Y."/>
            <person name="Cavaletti L."/>
            <person name="Monciardini P."/>
            <person name="Donadio S."/>
        </authorList>
    </citation>
    <scope>NUCLEOTIDE SEQUENCE</scope>
    <source>
        <strain evidence="3">SOSP1-1</strain>
    </source>
</reference>
<comment type="caution">
    <text evidence="3">The sequence shown here is derived from an EMBL/GenBank/DDBJ whole genome shotgun (WGS) entry which is preliminary data.</text>
</comment>
<feature type="region of interest" description="Disordered" evidence="1">
    <location>
        <begin position="102"/>
        <end position="386"/>
    </location>
</feature>
<proteinExistence type="predicted"/>
<organism evidence="3 4">
    <name type="scientific">Ktedonospora formicarum</name>
    <dbReference type="NCBI Taxonomy" id="2778364"/>
    <lineage>
        <taxon>Bacteria</taxon>
        <taxon>Bacillati</taxon>
        <taxon>Chloroflexota</taxon>
        <taxon>Ktedonobacteria</taxon>
        <taxon>Ktedonobacterales</taxon>
        <taxon>Ktedonobacteraceae</taxon>
        <taxon>Ktedonospora</taxon>
    </lineage>
</organism>
<evidence type="ECO:0000256" key="1">
    <source>
        <dbReference type="SAM" id="MobiDB-lite"/>
    </source>
</evidence>
<protein>
    <submittedName>
        <fullName evidence="3">Uncharacterized protein</fullName>
    </submittedName>
</protein>
<evidence type="ECO:0000313" key="3">
    <source>
        <dbReference type="EMBL" id="GHO43014.1"/>
    </source>
</evidence>
<keyword evidence="2" id="KW-0472">Membrane</keyword>
<feature type="transmembrane region" description="Helical" evidence="2">
    <location>
        <begin position="24"/>
        <end position="53"/>
    </location>
</feature>
<gene>
    <name evidence="3" type="ORF">KSX_11770</name>
</gene>
<dbReference type="EMBL" id="BNJF01000001">
    <property type="protein sequence ID" value="GHO43014.1"/>
    <property type="molecule type" value="Genomic_DNA"/>
</dbReference>
<dbReference type="Proteomes" id="UP000612362">
    <property type="component" value="Unassembled WGS sequence"/>
</dbReference>
<keyword evidence="4" id="KW-1185">Reference proteome</keyword>
<evidence type="ECO:0000256" key="2">
    <source>
        <dbReference type="SAM" id="Phobius"/>
    </source>
</evidence>
<sequence length="386" mass="43564">MKAVAVALVLIAGAAVVLWFGNTLNSWVLGGLIGGLAALLLSIPISLTLFSYLSRRQEEKERVLAEIYEEDEFFEDDGYDPPRLQARVAHRTYEIESYTVPATPTLHEGEDFQRARPSRQLSSPTVQRLPAPKTPRTTTTSLQRAASQEMISRRGDPPTRGSEEHTQTNHTTRRLNYPGFPGYEPGSAQSRQRSAALRAARIEAFQQFDDEEDEGLDFSPTQPSRRLASPRPSQSLSARHERSLESSRRLSQQMASQRPARPNHHVVDSHPSQGGNERALPAAGESSATTRRPSSQLRKRRTDFLEQVGEQERTTEQSIQHPYPESGTLTSESSEENLNRPLVRRAPYMYKDDPLRKELTRQLERPTTRRSSLHDPDNGDEEEDEF</sequence>
<keyword evidence="2" id="KW-1133">Transmembrane helix</keyword>
<feature type="compositionally biased region" description="Polar residues" evidence="1">
    <location>
        <begin position="135"/>
        <end position="150"/>
    </location>
</feature>
<feature type="compositionally biased region" description="Polar residues" evidence="1">
    <location>
        <begin position="286"/>
        <end position="296"/>
    </location>
</feature>
<dbReference type="RefSeq" id="WP_220192507.1">
    <property type="nucleotide sequence ID" value="NZ_BNJF01000001.1"/>
</dbReference>